<proteinExistence type="predicted"/>
<reference evidence="3" key="1">
    <citation type="journal article" date="2019" name="Int. J. Syst. Evol. Microbiol.">
        <title>The Global Catalogue of Microorganisms (GCM) 10K type strain sequencing project: providing services to taxonomists for standard genome sequencing and annotation.</title>
        <authorList>
            <consortium name="The Broad Institute Genomics Platform"/>
            <consortium name="The Broad Institute Genome Sequencing Center for Infectious Disease"/>
            <person name="Wu L."/>
            <person name="Ma J."/>
        </authorList>
    </citation>
    <scope>NUCLEOTIDE SEQUENCE [LARGE SCALE GENOMIC DNA]</scope>
    <source>
        <strain evidence="3">JCM 18127</strain>
    </source>
</reference>
<evidence type="ECO:0000313" key="3">
    <source>
        <dbReference type="Proteomes" id="UP001500621"/>
    </source>
</evidence>
<dbReference type="Gene3D" id="3.30.2390.20">
    <property type="entry name" value="Type VII secretion system EccB, repeat 1 domain"/>
    <property type="match status" value="1"/>
</dbReference>
<evidence type="ECO:0000256" key="1">
    <source>
        <dbReference type="SAM" id="Phobius"/>
    </source>
</evidence>
<keyword evidence="1" id="KW-0472">Membrane</keyword>
<dbReference type="InterPro" id="IPR007795">
    <property type="entry name" value="T7SS_EccB"/>
</dbReference>
<protein>
    <recommendedName>
        <fullName evidence="4">Type VII secretion protein EccB</fullName>
    </recommendedName>
</protein>
<dbReference type="PANTHER" id="PTHR40765">
    <property type="entry name" value="ESX-2 SECRETION SYSTEM ATPASE ECCB2"/>
    <property type="match status" value="1"/>
</dbReference>
<dbReference type="InterPro" id="IPR044857">
    <property type="entry name" value="T7SS_EccB_R1"/>
</dbReference>
<dbReference type="PANTHER" id="PTHR40765:SF2">
    <property type="entry name" value="ESX-2 SECRETION SYSTEM ATPASE ECCB2"/>
    <property type="match status" value="1"/>
</dbReference>
<dbReference type="Pfam" id="PF05108">
    <property type="entry name" value="T7SS_ESX1_EccB"/>
    <property type="match status" value="1"/>
</dbReference>
<keyword evidence="1" id="KW-1133">Transmembrane helix</keyword>
<organism evidence="2 3">
    <name type="scientific">Nocardioides nanhaiensis</name>
    <dbReference type="NCBI Taxonomy" id="1476871"/>
    <lineage>
        <taxon>Bacteria</taxon>
        <taxon>Bacillati</taxon>
        <taxon>Actinomycetota</taxon>
        <taxon>Actinomycetes</taxon>
        <taxon>Propionibacteriales</taxon>
        <taxon>Nocardioidaceae</taxon>
        <taxon>Nocardioides</taxon>
    </lineage>
</organism>
<keyword evidence="3" id="KW-1185">Reference proteome</keyword>
<dbReference type="EMBL" id="BAABIM010000002">
    <property type="protein sequence ID" value="GAA4685853.1"/>
    <property type="molecule type" value="Genomic_DNA"/>
</dbReference>
<name>A0ABP8WDK6_9ACTN</name>
<evidence type="ECO:0008006" key="4">
    <source>
        <dbReference type="Google" id="ProtNLM"/>
    </source>
</evidence>
<accession>A0ABP8WDK6</accession>
<gene>
    <name evidence="2" type="ORF">GCM10023226_24440</name>
</gene>
<dbReference type="Proteomes" id="UP001500621">
    <property type="component" value="Unassembled WGS sequence"/>
</dbReference>
<evidence type="ECO:0000313" key="2">
    <source>
        <dbReference type="EMBL" id="GAA4685853.1"/>
    </source>
</evidence>
<sequence length="475" mass="50470">MANKKDLVEAYSFSRRRLVTAFVSGAPGGREVEPTKPGRTIIGGVALAILLVAGAAVTGVFKPRVDEDWTSPGLVSSKERASDYLIFEPPPGEEPVLRPLINITSAMLLFGADVTSTSVPEVELKTLDEGPAIGILDAPQTPPDPEDLVNDGWTACTVDGQGIKVTVSSEPQVQVQPGAGLLVRSERRLYLVGEGEGERGEVSRPRAYSYLIDDRGRDALRDVTLQGLSGYLLEDAVEVPPDWLTLFPSGGSLEVDTLGLGRLGDRVDYAGQGGVPANARVGDRFENNGLSYAIAEDSPVELTTFAERLLTSQRDEEIELDGPLDLDIAPQPYAEAHFPAEPLTNVQGEQCAVLATDPLSPGVQVGVLPGEQASAADVEAGIEYDVDSGTGAMVRSGQWDNLPGDGEVFLVDNRGERYLLQGGEVPESLGLASVEQVFAPAEWMDLFRTGVTLSRDAARCPPDQDDGESCVAISS</sequence>
<dbReference type="RefSeq" id="WP_345266149.1">
    <property type="nucleotide sequence ID" value="NZ_BAABIM010000002.1"/>
</dbReference>
<feature type="transmembrane region" description="Helical" evidence="1">
    <location>
        <begin position="41"/>
        <end position="61"/>
    </location>
</feature>
<keyword evidence="1" id="KW-0812">Transmembrane</keyword>
<comment type="caution">
    <text evidence="2">The sequence shown here is derived from an EMBL/GenBank/DDBJ whole genome shotgun (WGS) entry which is preliminary data.</text>
</comment>